<keyword evidence="4" id="KW-0238">DNA-binding</keyword>
<dbReference type="Pfam" id="PF00637">
    <property type="entry name" value="Clathrin"/>
    <property type="match status" value="1"/>
</dbReference>
<dbReference type="Gene3D" id="1.10.10.10">
    <property type="entry name" value="Winged helix-like DNA-binding domain superfamily/Winged helix DNA-binding domain"/>
    <property type="match status" value="1"/>
</dbReference>
<dbReference type="InterPro" id="IPR007630">
    <property type="entry name" value="RNA_pol_sigma70_r4"/>
</dbReference>
<keyword evidence="5" id="KW-0804">Transcription</keyword>
<dbReference type="GO" id="GO:0006352">
    <property type="term" value="P:DNA-templated transcription initiation"/>
    <property type="evidence" value="ECO:0007669"/>
    <property type="project" value="InterPro"/>
</dbReference>
<dbReference type="Pfam" id="PF04542">
    <property type="entry name" value="Sigma70_r2"/>
    <property type="match status" value="1"/>
</dbReference>
<dbReference type="InterPro" id="IPR016024">
    <property type="entry name" value="ARM-type_fold"/>
</dbReference>
<gene>
    <name evidence="7" type="ORF">V8G54_037794</name>
</gene>
<keyword evidence="3" id="KW-0731">Sigma factor</keyword>
<name>A0AAQ3MJZ6_VIGMU</name>
<dbReference type="InterPro" id="IPR007627">
    <property type="entry name" value="RNA_pol_sigma70_r2"/>
</dbReference>
<dbReference type="SMART" id="SM00299">
    <property type="entry name" value="CLH"/>
    <property type="match status" value="1"/>
</dbReference>
<dbReference type="SUPFAM" id="SSF48371">
    <property type="entry name" value="ARM repeat"/>
    <property type="match status" value="1"/>
</dbReference>
<evidence type="ECO:0000256" key="1">
    <source>
        <dbReference type="ARBA" id="ARBA00007788"/>
    </source>
</evidence>
<keyword evidence="2" id="KW-0805">Transcription regulation</keyword>
<protein>
    <recommendedName>
        <fullName evidence="6">RNA polymerase sigma-70 domain-containing protein</fullName>
    </recommendedName>
</protein>
<dbReference type="GO" id="GO:0003677">
    <property type="term" value="F:DNA binding"/>
    <property type="evidence" value="ECO:0007669"/>
    <property type="project" value="UniProtKB-KW"/>
</dbReference>
<reference evidence="7 8" key="1">
    <citation type="journal article" date="2023" name="Life. Sci Alliance">
        <title>Evolutionary insights into 3D genome organization and epigenetic landscape of Vigna mungo.</title>
        <authorList>
            <person name="Junaid A."/>
            <person name="Singh B."/>
            <person name="Bhatia S."/>
        </authorList>
    </citation>
    <scope>NUCLEOTIDE SEQUENCE [LARGE SCALE GENOMIC DNA]</scope>
    <source>
        <strain evidence="7">Urdbean</strain>
    </source>
</reference>
<dbReference type="GO" id="GO:0016987">
    <property type="term" value="F:sigma factor activity"/>
    <property type="evidence" value="ECO:0007669"/>
    <property type="project" value="UniProtKB-KW"/>
</dbReference>
<dbReference type="InterPro" id="IPR000547">
    <property type="entry name" value="Clathrin_H-chain/VPS_repeat"/>
</dbReference>
<evidence type="ECO:0000256" key="2">
    <source>
        <dbReference type="ARBA" id="ARBA00023015"/>
    </source>
</evidence>
<evidence type="ECO:0000256" key="4">
    <source>
        <dbReference type="ARBA" id="ARBA00023125"/>
    </source>
</evidence>
<dbReference type="AlphaFoldDB" id="A0AAQ3MJZ6"/>
<dbReference type="Pfam" id="PF04545">
    <property type="entry name" value="Sigma70_r4"/>
    <property type="match status" value="1"/>
</dbReference>
<dbReference type="PRINTS" id="PR00046">
    <property type="entry name" value="SIGMA70FCT"/>
</dbReference>
<dbReference type="InterPro" id="IPR013325">
    <property type="entry name" value="RNA_pol_sigma_r2"/>
</dbReference>
<dbReference type="GO" id="GO:0016192">
    <property type="term" value="P:vesicle-mediated transport"/>
    <property type="evidence" value="ECO:0007669"/>
    <property type="project" value="InterPro"/>
</dbReference>
<dbReference type="PANTHER" id="PTHR30603">
    <property type="entry name" value="RNA POLYMERASE SIGMA FACTOR RPO"/>
    <property type="match status" value="1"/>
</dbReference>
<dbReference type="Proteomes" id="UP001374535">
    <property type="component" value="Chromosome 11"/>
</dbReference>
<evidence type="ECO:0000259" key="6">
    <source>
        <dbReference type="PROSITE" id="PS00715"/>
    </source>
</evidence>
<dbReference type="EMBL" id="CP144690">
    <property type="protein sequence ID" value="WVY92280.1"/>
    <property type="molecule type" value="Genomic_DNA"/>
</dbReference>
<dbReference type="InterPro" id="IPR014284">
    <property type="entry name" value="RNA_pol_sigma-70_dom"/>
</dbReference>
<evidence type="ECO:0000256" key="3">
    <source>
        <dbReference type="ARBA" id="ARBA00023082"/>
    </source>
</evidence>
<evidence type="ECO:0000313" key="7">
    <source>
        <dbReference type="EMBL" id="WVY92280.1"/>
    </source>
</evidence>
<proteinExistence type="inferred from homology"/>
<dbReference type="PROSITE" id="PS00715">
    <property type="entry name" value="SIGMA70_1"/>
    <property type="match status" value="1"/>
</dbReference>
<evidence type="ECO:0000256" key="5">
    <source>
        <dbReference type="ARBA" id="ARBA00023163"/>
    </source>
</evidence>
<sequence length="380" mass="43757">MFTWLYCDDIYVIERMDGDMWAKVRHPDNDHRRQLIDEVVSTALAESSSPKQVSVAVKAFMTADLPHELIELVEKIVVQNFELIRNFNLQNLLILTAIKADPSRVMDYVNRLDNLDGQQHWKELTYLYIQYDEFHNDATTQGAKTEVPKPKTKELEEPSAITTWSVLSLHKALSNERQTKERLGHDYRGLLTSIAAGYQGKGLSLQDFIQEGTIGLLRGVEKFEAERGYKLSTYVSWWIKQAMIKAVARKSRLGGKCELVAKVAQANNILSTRLRRMPTYYETAKVLNEIIAGPQDMTPEKMVKRQIMKEEVRDLLKTISKREAEIMTFHYGLNGDTPRSFKEIGGKMQLSRERIRHINGIALSKLRQTSFIDDLKFYLV</sequence>
<dbReference type="InterPro" id="IPR055358">
    <property type="entry name" value="CHCR"/>
</dbReference>
<evidence type="ECO:0000313" key="8">
    <source>
        <dbReference type="Proteomes" id="UP001374535"/>
    </source>
</evidence>
<dbReference type="InterPro" id="IPR050239">
    <property type="entry name" value="Sigma-70_RNA_pol_init_factors"/>
</dbReference>
<dbReference type="Gene3D" id="1.20.120.1810">
    <property type="match status" value="1"/>
</dbReference>
<dbReference type="InterPro" id="IPR000943">
    <property type="entry name" value="RNA_pol_sigma70"/>
</dbReference>
<dbReference type="PANTHER" id="PTHR30603:SF47">
    <property type="entry name" value="RNA POLYMERASE SIGMA FACTOR SIGD, CHLOROPLASTIC"/>
    <property type="match status" value="1"/>
</dbReference>
<dbReference type="GO" id="GO:0006886">
    <property type="term" value="P:intracellular protein transport"/>
    <property type="evidence" value="ECO:0007669"/>
    <property type="project" value="InterPro"/>
</dbReference>
<comment type="similarity">
    <text evidence="1">Belongs to the sigma-70 factor family.</text>
</comment>
<keyword evidence="8" id="KW-1185">Reference proteome</keyword>
<feature type="domain" description="RNA polymerase sigma-70" evidence="6">
    <location>
        <begin position="207"/>
        <end position="220"/>
    </location>
</feature>
<dbReference type="InterPro" id="IPR036388">
    <property type="entry name" value="WH-like_DNA-bd_sf"/>
</dbReference>
<dbReference type="NCBIfam" id="TIGR02937">
    <property type="entry name" value="sigma70-ECF"/>
    <property type="match status" value="1"/>
</dbReference>
<dbReference type="SUPFAM" id="SSF88659">
    <property type="entry name" value="Sigma3 and sigma4 domains of RNA polymerase sigma factors"/>
    <property type="match status" value="1"/>
</dbReference>
<dbReference type="SUPFAM" id="SSF88946">
    <property type="entry name" value="Sigma2 domain of RNA polymerase sigma factors"/>
    <property type="match status" value="1"/>
</dbReference>
<accession>A0AAQ3MJZ6</accession>
<organism evidence="7 8">
    <name type="scientific">Vigna mungo</name>
    <name type="common">Black gram</name>
    <name type="synonym">Phaseolus mungo</name>
    <dbReference type="NCBI Taxonomy" id="3915"/>
    <lineage>
        <taxon>Eukaryota</taxon>
        <taxon>Viridiplantae</taxon>
        <taxon>Streptophyta</taxon>
        <taxon>Embryophyta</taxon>
        <taxon>Tracheophyta</taxon>
        <taxon>Spermatophyta</taxon>
        <taxon>Magnoliopsida</taxon>
        <taxon>eudicotyledons</taxon>
        <taxon>Gunneridae</taxon>
        <taxon>Pentapetalae</taxon>
        <taxon>rosids</taxon>
        <taxon>fabids</taxon>
        <taxon>Fabales</taxon>
        <taxon>Fabaceae</taxon>
        <taxon>Papilionoideae</taxon>
        <taxon>50 kb inversion clade</taxon>
        <taxon>NPAAA clade</taxon>
        <taxon>indigoferoid/millettioid clade</taxon>
        <taxon>Phaseoleae</taxon>
        <taxon>Vigna</taxon>
    </lineage>
</organism>
<dbReference type="InterPro" id="IPR013324">
    <property type="entry name" value="RNA_pol_sigma_r3/r4-like"/>
</dbReference>